<evidence type="ECO:0000313" key="3">
    <source>
        <dbReference type="Proteomes" id="UP000822688"/>
    </source>
</evidence>
<protein>
    <submittedName>
        <fullName evidence="2">Uncharacterized protein</fullName>
    </submittedName>
</protein>
<evidence type="ECO:0000256" key="1">
    <source>
        <dbReference type="SAM" id="MobiDB-lite"/>
    </source>
</evidence>
<feature type="compositionally biased region" description="Polar residues" evidence="1">
    <location>
        <begin position="96"/>
        <end position="106"/>
    </location>
</feature>
<dbReference type="Proteomes" id="UP000822688">
    <property type="component" value="Chromosome 1"/>
</dbReference>
<evidence type="ECO:0000313" key="2">
    <source>
        <dbReference type="EMBL" id="KAG0591195.1"/>
    </source>
</evidence>
<keyword evidence="3" id="KW-1185">Reference proteome</keyword>
<organism evidence="2 3">
    <name type="scientific">Ceratodon purpureus</name>
    <name type="common">Fire moss</name>
    <name type="synonym">Dicranum purpureum</name>
    <dbReference type="NCBI Taxonomy" id="3225"/>
    <lineage>
        <taxon>Eukaryota</taxon>
        <taxon>Viridiplantae</taxon>
        <taxon>Streptophyta</taxon>
        <taxon>Embryophyta</taxon>
        <taxon>Bryophyta</taxon>
        <taxon>Bryophytina</taxon>
        <taxon>Bryopsida</taxon>
        <taxon>Dicranidae</taxon>
        <taxon>Pseudoditrichales</taxon>
        <taxon>Ditrichaceae</taxon>
        <taxon>Ceratodon</taxon>
    </lineage>
</organism>
<gene>
    <name evidence="2" type="ORF">KC19_1G157200</name>
</gene>
<dbReference type="AlphaFoldDB" id="A0A8T0J6N0"/>
<feature type="region of interest" description="Disordered" evidence="1">
    <location>
        <begin position="66"/>
        <end position="106"/>
    </location>
</feature>
<reference evidence="2" key="1">
    <citation type="submission" date="2020-06" db="EMBL/GenBank/DDBJ databases">
        <title>WGS assembly of Ceratodon purpureus strain R40.</title>
        <authorList>
            <person name="Carey S.B."/>
            <person name="Jenkins J."/>
            <person name="Shu S."/>
            <person name="Lovell J.T."/>
            <person name="Sreedasyam A."/>
            <person name="Maumus F."/>
            <person name="Tiley G.P."/>
            <person name="Fernandez-Pozo N."/>
            <person name="Barry K."/>
            <person name="Chen C."/>
            <person name="Wang M."/>
            <person name="Lipzen A."/>
            <person name="Daum C."/>
            <person name="Saski C.A."/>
            <person name="Payton A.C."/>
            <person name="Mcbreen J.C."/>
            <person name="Conrad R.E."/>
            <person name="Kollar L.M."/>
            <person name="Olsson S."/>
            <person name="Huttunen S."/>
            <person name="Landis J.B."/>
            <person name="Wickett N.J."/>
            <person name="Johnson M.G."/>
            <person name="Rensing S.A."/>
            <person name="Grimwood J."/>
            <person name="Schmutz J."/>
            <person name="Mcdaniel S.F."/>
        </authorList>
    </citation>
    <scope>NUCLEOTIDE SEQUENCE</scope>
    <source>
        <strain evidence="2">R40</strain>
    </source>
</reference>
<accession>A0A8T0J6N0</accession>
<dbReference type="EMBL" id="CM026421">
    <property type="protein sequence ID" value="KAG0591195.1"/>
    <property type="molecule type" value="Genomic_DNA"/>
</dbReference>
<sequence length="106" mass="12055">MRSSLVTSDVTSDDAQIRHKLDDEIRESERERDHELLQRDCLVKCRSRGGDDDENDDDGGCCCWETGDDEREEKGKRDVDTSYSGLPGPTTRRNIRLSSLTQPNPL</sequence>
<comment type="caution">
    <text evidence="2">The sequence shown here is derived from an EMBL/GenBank/DDBJ whole genome shotgun (WGS) entry which is preliminary data.</text>
</comment>
<proteinExistence type="predicted"/>
<name>A0A8T0J6N0_CERPU</name>